<keyword evidence="1 4" id="KW-0238">DNA-binding</keyword>
<organism evidence="4 5">
    <name type="scientific">Cryptosporangium aurantiacum</name>
    <dbReference type="NCBI Taxonomy" id="134849"/>
    <lineage>
        <taxon>Bacteria</taxon>
        <taxon>Bacillati</taxon>
        <taxon>Actinomycetota</taxon>
        <taxon>Actinomycetes</taxon>
        <taxon>Cryptosporangiales</taxon>
        <taxon>Cryptosporangiaceae</taxon>
        <taxon>Cryptosporangium</taxon>
    </lineage>
</organism>
<evidence type="ECO:0000313" key="5">
    <source>
        <dbReference type="Proteomes" id="UP000184440"/>
    </source>
</evidence>
<sequence>MDDLYSIGDLAHHTGLSVRTIRFYSDAGVTPPTARSPAGHRRYDATALGRLDLVRTLRDLGLDLATIQRVLQRHVSLADVAAAHADALAVQIQTLRVQHAVLTLIAARGTEPSEAPLMNRLARLSAAERERLVTTFIDETFADLDANPEFVAMMRAALPELPTDPSPSQLDGWVALAELIQNPQFRASARRAAEHQAAERAAGDQTGLHGALTDDVRARVEDAIAAGTDPRSPEAQPVIDGIVARYVAEFGTSDTAAYRAALVTRIEIGGDPHAERYFQLLARVNGVPEMPSLQPVVGWLSAALRAHPEAETRG</sequence>
<reference evidence="4 5" key="1">
    <citation type="submission" date="2016-11" db="EMBL/GenBank/DDBJ databases">
        <authorList>
            <person name="Jaros S."/>
            <person name="Januszkiewicz K."/>
            <person name="Wedrychowicz H."/>
        </authorList>
    </citation>
    <scope>NUCLEOTIDE SEQUENCE [LARGE SCALE GENOMIC DNA]</scope>
    <source>
        <strain evidence="4 5">DSM 46144</strain>
    </source>
</reference>
<dbReference type="Pfam" id="PF13411">
    <property type="entry name" value="MerR_1"/>
    <property type="match status" value="1"/>
</dbReference>
<dbReference type="GO" id="GO:0003677">
    <property type="term" value="F:DNA binding"/>
    <property type="evidence" value="ECO:0007669"/>
    <property type="project" value="UniProtKB-KW"/>
</dbReference>
<dbReference type="PRINTS" id="PR00040">
    <property type="entry name" value="HTHMERR"/>
</dbReference>
<protein>
    <submittedName>
        <fullName evidence="4">DNA-binding transcriptional regulator, MerR family</fullName>
    </submittedName>
</protein>
<feature type="domain" description="HTH merR-type" evidence="3">
    <location>
        <begin position="4"/>
        <end position="73"/>
    </location>
</feature>
<dbReference type="PANTHER" id="PTHR30204:SF93">
    <property type="entry name" value="HTH MERR-TYPE DOMAIN-CONTAINING PROTEIN"/>
    <property type="match status" value="1"/>
</dbReference>
<dbReference type="CDD" id="cd00592">
    <property type="entry name" value="HTH_MerR-like"/>
    <property type="match status" value="1"/>
</dbReference>
<name>A0A1M7RM15_9ACTN</name>
<proteinExistence type="predicted"/>
<dbReference type="GO" id="GO:0003700">
    <property type="term" value="F:DNA-binding transcription factor activity"/>
    <property type="evidence" value="ECO:0007669"/>
    <property type="project" value="InterPro"/>
</dbReference>
<feature type="compositionally biased region" description="Basic and acidic residues" evidence="2">
    <location>
        <begin position="191"/>
        <end position="202"/>
    </location>
</feature>
<dbReference type="SMART" id="SM00422">
    <property type="entry name" value="HTH_MERR"/>
    <property type="match status" value="1"/>
</dbReference>
<evidence type="ECO:0000256" key="2">
    <source>
        <dbReference type="SAM" id="MobiDB-lite"/>
    </source>
</evidence>
<dbReference type="EMBL" id="FRCS01000021">
    <property type="protein sequence ID" value="SHN47166.1"/>
    <property type="molecule type" value="Genomic_DNA"/>
</dbReference>
<dbReference type="Proteomes" id="UP000184440">
    <property type="component" value="Unassembled WGS sequence"/>
</dbReference>
<gene>
    <name evidence="4" type="ORF">SAMN05443668_12114</name>
</gene>
<accession>A0A1M7RM15</accession>
<dbReference type="STRING" id="134849.SAMN05443668_12114"/>
<dbReference type="AlphaFoldDB" id="A0A1M7RM15"/>
<evidence type="ECO:0000256" key="1">
    <source>
        <dbReference type="ARBA" id="ARBA00023125"/>
    </source>
</evidence>
<dbReference type="Gene3D" id="1.10.1660.10">
    <property type="match status" value="1"/>
</dbReference>
<evidence type="ECO:0000259" key="3">
    <source>
        <dbReference type="PROSITE" id="PS50937"/>
    </source>
</evidence>
<dbReference type="SUPFAM" id="SSF46955">
    <property type="entry name" value="Putative DNA-binding domain"/>
    <property type="match status" value="1"/>
</dbReference>
<feature type="region of interest" description="Disordered" evidence="2">
    <location>
        <begin position="191"/>
        <end position="210"/>
    </location>
</feature>
<dbReference type="RefSeq" id="WP_073264792.1">
    <property type="nucleotide sequence ID" value="NZ_FRCS01000021.1"/>
</dbReference>
<dbReference type="InterPro" id="IPR000551">
    <property type="entry name" value="MerR-type_HTH_dom"/>
</dbReference>
<keyword evidence="5" id="KW-1185">Reference proteome</keyword>
<dbReference type="InterPro" id="IPR009061">
    <property type="entry name" value="DNA-bd_dom_put_sf"/>
</dbReference>
<dbReference type="PANTHER" id="PTHR30204">
    <property type="entry name" value="REDOX-CYCLING DRUG-SENSING TRANSCRIPTIONAL ACTIVATOR SOXR"/>
    <property type="match status" value="1"/>
</dbReference>
<dbReference type="InterPro" id="IPR047057">
    <property type="entry name" value="MerR_fam"/>
</dbReference>
<dbReference type="PROSITE" id="PS50937">
    <property type="entry name" value="HTH_MERR_2"/>
    <property type="match status" value="1"/>
</dbReference>
<evidence type="ECO:0000313" key="4">
    <source>
        <dbReference type="EMBL" id="SHN47166.1"/>
    </source>
</evidence>